<dbReference type="AlphaFoldDB" id="G9WV57"/>
<organism evidence="2 3">
    <name type="scientific">Oribacterium asaccharolyticum ACB7</name>
    <dbReference type="NCBI Taxonomy" id="796944"/>
    <lineage>
        <taxon>Bacteria</taxon>
        <taxon>Bacillati</taxon>
        <taxon>Bacillota</taxon>
        <taxon>Clostridia</taxon>
        <taxon>Lachnospirales</taxon>
        <taxon>Lachnospiraceae</taxon>
        <taxon>Oribacterium</taxon>
    </lineage>
</organism>
<dbReference type="SUPFAM" id="SSF55797">
    <property type="entry name" value="PR-1-like"/>
    <property type="match status" value="1"/>
</dbReference>
<dbReference type="Proteomes" id="UP000003527">
    <property type="component" value="Unassembled WGS sequence"/>
</dbReference>
<dbReference type="Gene3D" id="2.10.270.10">
    <property type="entry name" value="Cholin Binding"/>
    <property type="match status" value="1"/>
</dbReference>
<dbReference type="Gene3D" id="3.40.33.10">
    <property type="entry name" value="CAP"/>
    <property type="match status" value="1"/>
</dbReference>
<dbReference type="PATRIC" id="fig|796944.3.peg.1517"/>
<evidence type="ECO:0000313" key="3">
    <source>
        <dbReference type="Proteomes" id="UP000003527"/>
    </source>
</evidence>
<dbReference type="PANTHER" id="PTHR31157">
    <property type="entry name" value="SCP DOMAIN-CONTAINING PROTEIN"/>
    <property type="match status" value="1"/>
</dbReference>
<feature type="domain" description="SCP" evidence="1">
    <location>
        <begin position="135"/>
        <end position="241"/>
    </location>
</feature>
<dbReference type="Pfam" id="PF00188">
    <property type="entry name" value="CAP"/>
    <property type="match status" value="1"/>
</dbReference>
<sequence>MKQMIVKKQNDSVRENNKTKNFDKIWKTLLLAASLSLLSAMPVFARGWCRGLSKNAWWYDLGNGNYYKSTWQWLDGNSDGIAECYRFDYNGWMAENTVTSDGYTVNQNGAWTVNNVVQTRGVSSENGIIKKELLGRINQYRIASGLKPLSESAGLSSIADTRARECSVLFSHTRPQGGSVLTEADVCGEILASNQDTPLKAFQAWQKSPGHNRLMLRDDFVRFGAGYYVDSRGNDYWVVLFSFYN</sequence>
<dbReference type="InterPro" id="IPR035940">
    <property type="entry name" value="CAP_sf"/>
</dbReference>
<dbReference type="RefSeq" id="WP_009536636.1">
    <property type="nucleotide sequence ID" value="NZ_JH414504.1"/>
</dbReference>
<dbReference type="HOGENOM" id="CLU_055995_0_0_9"/>
<dbReference type="CDD" id="cd05379">
    <property type="entry name" value="CAP_bacterial"/>
    <property type="match status" value="1"/>
</dbReference>
<protein>
    <recommendedName>
        <fullName evidence="1">SCP domain-containing protein</fullName>
    </recommendedName>
</protein>
<evidence type="ECO:0000313" key="2">
    <source>
        <dbReference type="EMBL" id="EHL11458.1"/>
    </source>
</evidence>
<dbReference type="EMBL" id="AFZD01000017">
    <property type="protein sequence ID" value="EHL11458.1"/>
    <property type="molecule type" value="Genomic_DNA"/>
</dbReference>
<evidence type="ECO:0000259" key="1">
    <source>
        <dbReference type="Pfam" id="PF00188"/>
    </source>
</evidence>
<accession>G9WV57</accession>
<dbReference type="PANTHER" id="PTHR31157:SF1">
    <property type="entry name" value="SCP DOMAIN-CONTAINING PROTEIN"/>
    <property type="match status" value="1"/>
</dbReference>
<reference evidence="2 3" key="1">
    <citation type="submission" date="2011-08" db="EMBL/GenBank/DDBJ databases">
        <title>The Genome Sequence of Oribacterium sp. ACB7.</title>
        <authorList>
            <consortium name="The Broad Institute Genome Sequencing Platform"/>
            <person name="Earl A."/>
            <person name="Ward D."/>
            <person name="Feldgarden M."/>
            <person name="Gevers D."/>
            <person name="Sizova M."/>
            <person name="Hazen A."/>
            <person name="Epstein S."/>
            <person name="Young S.K."/>
            <person name="Zeng Q."/>
            <person name="Gargeya S."/>
            <person name="Fitzgerald M."/>
            <person name="Haas B."/>
            <person name="Abouelleil A."/>
            <person name="Alvarado L."/>
            <person name="Arachchi H.M."/>
            <person name="Berlin A."/>
            <person name="Brown A."/>
            <person name="Chapman S.B."/>
            <person name="Chen Z."/>
            <person name="Dunbar C."/>
            <person name="Freedman E."/>
            <person name="Gearin G."/>
            <person name="Gellesch M."/>
            <person name="Goldberg J."/>
            <person name="Griggs A."/>
            <person name="Gujja S."/>
            <person name="Heiman D."/>
            <person name="Howarth C."/>
            <person name="Larson L."/>
            <person name="Lui A."/>
            <person name="MacDonald P.J.P."/>
            <person name="Montmayeur A."/>
            <person name="Murphy C."/>
            <person name="Neiman D."/>
            <person name="Pearson M."/>
            <person name="Priest M."/>
            <person name="Roberts A."/>
            <person name="Saif S."/>
            <person name="Shea T."/>
            <person name="Shenoy N."/>
            <person name="Sisk P."/>
            <person name="Stolte C."/>
            <person name="Sykes S."/>
            <person name="Wortman J."/>
            <person name="Nusbaum C."/>
            <person name="Birren B."/>
        </authorList>
    </citation>
    <scope>NUCLEOTIDE SEQUENCE [LARGE SCALE GENOMIC DNA]</scope>
    <source>
        <strain evidence="2 3">ACB7</strain>
    </source>
</reference>
<dbReference type="InterPro" id="IPR014044">
    <property type="entry name" value="CAP_dom"/>
</dbReference>
<name>G9WV57_9FIRM</name>
<keyword evidence="3" id="KW-1185">Reference proteome</keyword>
<comment type="caution">
    <text evidence="2">The sequence shown here is derived from an EMBL/GenBank/DDBJ whole genome shotgun (WGS) entry which is preliminary data.</text>
</comment>
<dbReference type="SUPFAM" id="SSF69360">
    <property type="entry name" value="Cell wall binding repeat"/>
    <property type="match status" value="1"/>
</dbReference>
<proteinExistence type="predicted"/>
<gene>
    <name evidence="2" type="ORF">HMPREF9624_00791</name>
</gene>